<dbReference type="Pfam" id="PF08266">
    <property type="entry name" value="Cadherin_2"/>
    <property type="match status" value="1"/>
</dbReference>
<keyword evidence="6" id="KW-0677">Repeat</keyword>
<dbReference type="InterPro" id="IPR020894">
    <property type="entry name" value="Cadherin_CS"/>
</dbReference>
<dbReference type="InterPro" id="IPR050174">
    <property type="entry name" value="Protocadherin/Cadherin-CA"/>
</dbReference>
<protein>
    <recommendedName>
        <fullName evidence="14">Cadherin domain-containing protein</fullName>
    </recommendedName>
</protein>
<keyword evidence="8" id="KW-0130">Cell adhesion</keyword>
<feature type="domain" description="Cadherin" evidence="14">
    <location>
        <begin position="435"/>
        <end position="544"/>
    </location>
</feature>
<sequence>MSWYVAMSQLHYIIPEESKHGTFVGRVAQDLGLDLGEINSRMLRVVSRDEREYFQVNLQNGILFVKEIIDRELLCHSTPFCVIPLQVIIDKPVQMYRVDVEIEDINDNSPSFFSSVNHVMISELRPAGSRFPMEGAVDPDLGTNSISNYELSASDYFMLDFQKYMNQIRSLELVLKKSLDREKLSVHNLTLTAYDGGKPRLTGTTQIVVTVEDVNDNAPIFTQPFYQCSVTENSEKDTLVIMLDATDLDVGKNAEISYEFSKMVKEDVKNIFSLDKHTGEIRVIGDIDYETTSLYEIQIDASDSGEHPMTGHCKVLITVVDVNDNPPEIMVTSLSVPVPEDSPQGTTVAIISVHDKDSGSNGKVICYLSEQTPFKINPAFTGDFSLTVNGQLDRERKSSYEVLITAKDEGFPPLSVSQTLKIDVSDVNDNAPQFARPVETIFIKENNPPGSHIYTVSAFDPDIGQNSFITYSVSESTVHGIPTSSYISINPENGKVFALVSFDHEQVTYFQCQIKAKDAGLSPHSSNLTLNVFIEDINDNAPAFTPPSSSIVDINDNAPSFLPNFLETTIKTSNTAHPGHLVTKVKAVDLDSGYNAWITYSFMDSTVKVPFVISQQTGEISLRRAITDSDSDEYRLVVLAQDHGDPIMTALTQITISLVESGEEMKLDHQESNGYNDAFSDANVYLVISICIISSIFLITLIAFTVLRWQKYRDEVNDLKESYKVCSNTGGSWMYSQESQYKLYLNSTQPKNDLMVFTPSSQTTGNGNTSGEAVIPNSFTILDFFLENRTHISPFIVICHFQ</sequence>
<dbReference type="GO" id="GO:0005886">
    <property type="term" value="C:plasma membrane"/>
    <property type="evidence" value="ECO:0007669"/>
    <property type="project" value="UniProtKB-SubCell"/>
</dbReference>
<comment type="caution">
    <text evidence="15">The sequence shown here is derived from an EMBL/GenBank/DDBJ whole genome shotgun (WGS) entry which is preliminary data.</text>
</comment>
<keyword evidence="10 13" id="KW-0472">Membrane</keyword>
<reference evidence="15" key="1">
    <citation type="thesis" date="2020" institute="ProQuest LLC" country="789 East Eisenhower Parkway, Ann Arbor, MI, USA">
        <title>Comparative Genomics and Chromosome Evolution.</title>
        <authorList>
            <person name="Mudd A.B."/>
        </authorList>
    </citation>
    <scope>NUCLEOTIDE SEQUENCE</scope>
    <source>
        <strain evidence="15">1538</strain>
        <tissue evidence="15">Blood</tissue>
    </source>
</reference>
<dbReference type="SMART" id="SM00112">
    <property type="entry name" value="CA"/>
    <property type="match status" value="6"/>
</dbReference>
<dbReference type="FunFam" id="2.60.40.60:FF:000001">
    <property type="entry name" value="Protocadherin alpha 2"/>
    <property type="match status" value="1"/>
</dbReference>
<dbReference type="FunFam" id="2.60.40.60:FF:000129">
    <property type="entry name" value="protocadherin alpha-C2 isoform X1"/>
    <property type="match status" value="1"/>
</dbReference>
<dbReference type="InterPro" id="IPR002126">
    <property type="entry name" value="Cadherin-like_dom"/>
</dbReference>
<evidence type="ECO:0000313" key="15">
    <source>
        <dbReference type="EMBL" id="DBA30685.1"/>
    </source>
</evidence>
<keyword evidence="7 12" id="KW-0106">Calcium</keyword>
<evidence type="ECO:0000256" key="12">
    <source>
        <dbReference type="PROSITE-ProRule" id="PRU00043"/>
    </source>
</evidence>
<dbReference type="CDD" id="cd11304">
    <property type="entry name" value="Cadherin_repeat"/>
    <property type="match status" value="6"/>
</dbReference>
<dbReference type="FunFam" id="2.60.40.60:FF:000007">
    <property type="entry name" value="Protocadherin alpha 2"/>
    <property type="match status" value="1"/>
</dbReference>
<dbReference type="SUPFAM" id="SSF49313">
    <property type="entry name" value="Cadherin-like"/>
    <property type="match status" value="6"/>
</dbReference>
<dbReference type="Pfam" id="PF00028">
    <property type="entry name" value="Cadherin"/>
    <property type="match status" value="5"/>
</dbReference>
<keyword evidence="4 13" id="KW-0812">Transmembrane</keyword>
<dbReference type="AlphaFoldDB" id="A0AAV3AS40"/>
<organism evidence="15 16">
    <name type="scientific">Pyxicephalus adspersus</name>
    <name type="common">African bullfrog</name>
    <dbReference type="NCBI Taxonomy" id="30357"/>
    <lineage>
        <taxon>Eukaryota</taxon>
        <taxon>Metazoa</taxon>
        <taxon>Chordata</taxon>
        <taxon>Craniata</taxon>
        <taxon>Vertebrata</taxon>
        <taxon>Euteleostomi</taxon>
        <taxon>Amphibia</taxon>
        <taxon>Batrachia</taxon>
        <taxon>Anura</taxon>
        <taxon>Neobatrachia</taxon>
        <taxon>Ranoidea</taxon>
        <taxon>Pyxicephalidae</taxon>
        <taxon>Pyxicephalinae</taxon>
        <taxon>Pyxicephalus</taxon>
    </lineage>
</organism>
<comment type="function">
    <text evidence="1">Potential calcium-dependent cell-adhesion protein. May be involved in the establishment and maintenance of specific neuronal connections in the brain.</text>
</comment>
<feature type="domain" description="Cadherin" evidence="14">
    <location>
        <begin position="330"/>
        <end position="434"/>
    </location>
</feature>
<dbReference type="InterPro" id="IPR013164">
    <property type="entry name" value="Cadherin_N"/>
</dbReference>
<evidence type="ECO:0000256" key="10">
    <source>
        <dbReference type="ARBA" id="ARBA00023136"/>
    </source>
</evidence>
<proteinExistence type="predicted"/>
<evidence type="ECO:0000256" key="13">
    <source>
        <dbReference type="SAM" id="Phobius"/>
    </source>
</evidence>
<dbReference type="GO" id="GO:0007156">
    <property type="term" value="P:homophilic cell adhesion via plasma membrane adhesion molecules"/>
    <property type="evidence" value="ECO:0007669"/>
    <property type="project" value="InterPro"/>
</dbReference>
<dbReference type="GO" id="GO:0005509">
    <property type="term" value="F:calcium ion binding"/>
    <property type="evidence" value="ECO:0007669"/>
    <property type="project" value="UniProtKB-UniRule"/>
</dbReference>
<dbReference type="Gene3D" id="2.60.40.60">
    <property type="entry name" value="Cadherins"/>
    <property type="match status" value="6"/>
</dbReference>
<dbReference type="FunFam" id="2.60.40.60:FF:000006">
    <property type="entry name" value="Protocadherin alpha 2"/>
    <property type="match status" value="1"/>
</dbReference>
<evidence type="ECO:0000256" key="8">
    <source>
        <dbReference type="ARBA" id="ARBA00022889"/>
    </source>
</evidence>
<dbReference type="PANTHER" id="PTHR24028:SF133">
    <property type="entry name" value="PROTOCADHERIN ALPHA-4"/>
    <property type="match status" value="1"/>
</dbReference>
<evidence type="ECO:0000256" key="5">
    <source>
        <dbReference type="ARBA" id="ARBA00022729"/>
    </source>
</evidence>
<feature type="domain" description="Cadherin" evidence="14">
    <location>
        <begin position="113"/>
        <end position="221"/>
    </location>
</feature>
<keyword evidence="16" id="KW-1185">Reference proteome</keyword>
<evidence type="ECO:0000259" key="14">
    <source>
        <dbReference type="PROSITE" id="PS50268"/>
    </source>
</evidence>
<keyword evidence="11" id="KW-0325">Glycoprotein</keyword>
<name>A0AAV3AS40_PYXAD</name>
<comment type="subcellular location">
    <subcellularLocation>
        <location evidence="2">Cell membrane</location>
        <topology evidence="2">Single-pass type I membrane protein</topology>
    </subcellularLocation>
</comment>
<dbReference type="FunFam" id="2.60.40.60:FF:000002">
    <property type="entry name" value="Protocadherin alpha 2"/>
    <property type="match status" value="1"/>
</dbReference>
<evidence type="ECO:0000256" key="9">
    <source>
        <dbReference type="ARBA" id="ARBA00022989"/>
    </source>
</evidence>
<evidence type="ECO:0000256" key="11">
    <source>
        <dbReference type="ARBA" id="ARBA00023180"/>
    </source>
</evidence>
<dbReference type="PROSITE" id="PS50268">
    <property type="entry name" value="CADHERIN_2"/>
    <property type="match status" value="6"/>
</dbReference>
<dbReference type="PRINTS" id="PR00205">
    <property type="entry name" value="CADHERIN"/>
</dbReference>
<dbReference type="PROSITE" id="PS00232">
    <property type="entry name" value="CADHERIN_1"/>
    <property type="match status" value="4"/>
</dbReference>
<evidence type="ECO:0000256" key="2">
    <source>
        <dbReference type="ARBA" id="ARBA00004251"/>
    </source>
</evidence>
<evidence type="ECO:0000313" key="16">
    <source>
        <dbReference type="Proteomes" id="UP001181693"/>
    </source>
</evidence>
<accession>A0AAV3AS40</accession>
<keyword evidence="9 13" id="KW-1133">Transmembrane helix</keyword>
<dbReference type="Proteomes" id="UP001181693">
    <property type="component" value="Unassembled WGS sequence"/>
</dbReference>
<dbReference type="EMBL" id="DYDO01000002">
    <property type="protein sequence ID" value="DBA30685.1"/>
    <property type="molecule type" value="Genomic_DNA"/>
</dbReference>
<keyword evidence="5" id="KW-0732">Signal</keyword>
<dbReference type="InterPro" id="IPR032455">
    <property type="entry name" value="Cadherin_C"/>
</dbReference>
<evidence type="ECO:0000256" key="4">
    <source>
        <dbReference type="ARBA" id="ARBA00022692"/>
    </source>
</evidence>
<dbReference type="FunFam" id="2.60.40.60:FF:000004">
    <property type="entry name" value="Protocadherin 1 gamma 2"/>
    <property type="match status" value="1"/>
</dbReference>
<dbReference type="PANTHER" id="PTHR24028">
    <property type="entry name" value="CADHERIN-87A"/>
    <property type="match status" value="1"/>
</dbReference>
<evidence type="ECO:0000256" key="3">
    <source>
        <dbReference type="ARBA" id="ARBA00022475"/>
    </source>
</evidence>
<gene>
    <name evidence="15" type="ORF">GDO54_006639</name>
</gene>
<feature type="domain" description="Cadherin" evidence="14">
    <location>
        <begin position="222"/>
        <end position="329"/>
    </location>
</feature>
<evidence type="ECO:0000256" key="1">
    <source>
        <dbReference type="ARBA" id="ARBA00003436"/>
    </source>
</evidence>
<evidence type="ECO:0000256" key="6">
    <source>
        <dbReference type="ARBA" id="ARBA00022737"/>
    </source>
</evidence>
<keyword evidence="3" id="KW-1003">Cell membrane</keyword>
<feature type="domain" description="Cadherin" evidence="14">
    <location>
        <begin position="578"/>
        <end position="679"/>
    </location>
</feature>
<feature type="transmembrane region" description="Helical" evidence="13">
    <location>
        <begin position="684"/>
        <end position="707"/>
    </location>
</feature>
<dbReference type="Pfam" id="PF16492">
    <property type="entry name" value="Cadherin_C_2"/>
    <property type="match status" value="1"/>
</dbReference>
<dbReference type="InterPro" id="IPR015919">
    <property type="entry name" value="Cadherin-like_sf"/>
</dbReference>
<feature type="domain" description="Cadherin" evidence="14">
    <location>
        <begin position="6"/>
        <end position="112"/>
    </location>
</feature>
<evidence type="ECO:0000256" key="7">
    <source>
        <dbReference type="ARBA" id="ARBA00022837"/>
    </source>
</evidence>